<organism evidence="3 4">
    <name type="scientific">Candidatus Thiodiazotropha endolucinida</name>
    <dbReference type="NCBI Taxonomy" id="1655433"/>
    <lineage>
        <taxon>Bacteria</taxon>
        <taxon>Pseudomonadati</taxon>
        <taxon>Pseudomonadota</taxon>
        <taxon>Gammaproteobacteria</taxon>
        <taxon>Chromatiales</taxon>
        <taxon>Sedimenticolaceae</taxon>
        <taxon>Candidatus Thiodiazotropha</taxon>
    </lineage>
</organism>
<name>A0A7Z1AGY2_9GAMM</name>
<dbReference type="InterPro" id="IPR013783">
    <property type="entry name" value="Ig-like_fold"/>
</dbReference>
<dbReference type="Gene3D" id="2.60.40.2700">
    <property type="match status" value="2"/>
</dbReference>
<dbReference type="RefSeq" id="WP_069121275.1">
    <property type="nucleotide sequence ID" value="NZ_MARB01000003.1"/>
</dbReference>
<dbReference type="OrthoDB" id="5242130at2"/>
<evidence type="ECO:0000313" key="4">
    <source>
        <dbReference type="Proteomes" id="UP000094769"/>
    </source>
</evidence>
<dbReference type="NCBIfam" id="NF041766">
    <property type="entry name" value="choice_anch_U"/>
    <property type="match status" value="1"/>
</dbReference>
<proteinExistence type="predicted"/>
<evidence type="ECO:0000256" key="1">
    <source>
        <dbReference type="SAM" id="MobiDB-lite"/>
    </source>
</evidence>
<dbReference type="Proteomes" id="UP000094769">
    <property type="component" value="Unassembled WGS sequence"/>
</dbReference>
<feature type="domain" description="PKD" evidence="2">
    <location>
        <begin position="565"/>
        <end position="654"/>
    </location>
</feature>
<evidence type="ECO:0000313" key="3">
    <source>
        <dbReference type="EMBL" id="ODJ89038.1"/>
    </source>
</evidence>
<keyword evidence="4" id="KW-1185">Reference proteome</keyword>
<feature type="region of interest" description="Disordered" evidence="1">
    <location>
        <begin position="846"/>
        <end position="874"/>
    </location>
</feature>
<accession>A0A7Z1AGY2</accession>
<dbReference type="CDD" id="cd00146">
    <property type="entry name" value="PKD"/>
    <property type="match status" value="1"/>
</dbReference>
<feature type="region of interest" description="Disordered" evidence="1">
    <location>
        <begin position="655"/>
        <end position="677"/>
    </location>
</feature>
<evidence type="ECO:0000259" key="2">
    <source>
        <dbReference type="PROSITE" id="PS50093"/>
    </source>
</evidence>
<gene>
    <name evidence="3" type="ORF">CODIS_06500</name>
</gene>
<comment type="caution">
    <text evidence="3">The sequence shown here is derived from an EMBL/GenBank/DDBJ whole genome shotgun (WGS) entry which is preliminary data.</text>
</comment>
<dbReference type="EMBL" id="MARB01000003">
    <property type="protein sequence ID" value="ODJ89038.1"/>
    <property type="molecule type" value="Genomic_DNA"/>
</dbReference>
<dbReference type="InterPro" id="IPR053784">
    <property type="entry name" value="Choice_anch_U_dom"/>
</dbReference>
<dbReference type="Gene3D" id="2.60.40.10">
    <property type="entry name" value="Immunoglobulins"/>
    <property type="match status" value="1"/>
</dbReference>
<dbReference type="PROSITE" id="PS50093">
    <property type="entry name" value="PKD"/>
    <property type="match status" value="1"/>
</dbReference>
<dbReference type="InterPro" id="IPR000601">
    <property type="entry name" value="PKD_dom"/>
</dbReference>
<sequence>MALLTLIIRRIESVKARIIAPPTCSPLDCSSPQGNGETGRIMPRAHWFILAMMFCHHTQVQSDILDLPSETPNNFEPFTLSSRCPSYGIDKFFGAVAEGDEISIYASVYQSGFVAPCYDNSVEVGPFASGSYTINYYTSENGGPFLLHDSQNIVIDKVSENEPAAGRVIISGEAAEDHVVATSHTVSDSNGMGEIRYQWYRNGQPIPGAIYESYLLTDDDVGHDIHCAIIFEDGLGVTESVISLPVGAPGEVANTNDQPVGSVYIRGSVSEGSTLTIDTSGLYDPDGIAELNYHWKRRYRTYSTLAQDIGSNSSTHVPTINDRYFYLTAVVTYTDLHGTRERAEANITGRLVPTDRPVVTPPIDLTLPATGALTRVDPGMATARDDDEGVLDTDLRQLVSNGIVTPPPTEGQLDLPPGTHLLTWAADDSDGITGEGIQIVRIDPIVNFGGDRNGPVDGNLGCPLILNGEAARFPVTVPYTLSGTLLADGSERLLQTATYQIAQPQPESMLALPDGLFEQLSDYASLQLTMAPPTNAVMGEKNTCRILLSSDNFAPDVTLTAHQGELPSRIVSQTGGAVTLTATVEDLNSGDSHSYDWSESDGRLTDLDSEVGSLTFDPADLEPGLYRVRLSVSDATASADTELSLRVVDATSELTDVDSDGDGETDFAEGNGDSDADGIPDYLDPAGLPGNVLPQTSGSDNGYLMEAESGLLLTLGDIAFFAQHHGALISRSDILEYIANGLDGEADAERYPYAGGLFDFRIDGINQVGASVKVVIPQRQVIESGSVYRKLTPTGWGEFVADEHNLIKSAPGEAGLCPSPGDNAYQAGLSEGAWCVELTIEDGGPNDADGRANGRIADPGGVTTTLSDDSGSGSGGGGIFSPWLFLLLVMFHCLRVGLNVIPALLEAMKQQRESDSIDGIDAMRRCPAVTGLRPTTAHRGIPQHDPVSAT</sequence>
<dbReference type="AlphaFoldDB" id="A0A7Z1AGY2"/>
<reference evidence="3 4" key="1">
    <citation type="submission" date="2016-06" db="EMBL/GenBank/DDBJ databases">
        <title>Genome sequence of endosymbiont of Candidatus Endolucinida thiodiazotropha.</title>
        <authorList>
            <person name="Poehlein A."/>
            <person name="Koenig S."/>
            <person name="Heiden S.E."/>
            <person name="Thuermer A."/>
            <person name="Voget S."/>
            <person name="Daniel R."/>
            <person name="Markert S."/>
            <person name="Gros O."/>
            <person name="Schweder T."/>
        </authorList>
    </citation>
    <scope>NUCLEOTIDE SEQUENCE [LARGE SCALE GENOMIC DNA]</scope>
    <source>
        <strain evidence="3 4">COS</strain>
    </source>
</reference>
<protein>
    <recommendedName>
        <fullName evidence="2">PKD domain-containing protein</fullName>
    </recommendedName>
</protein>